<evidence type="ECO:0000313" key="3">
    <source>
        <dbReference type="Proteomes" id="UP000037904"/>
    </source>
</evidence>
<evidence type="ECO:0000313" key="2">
    <source>
        <dbReference type="EMBL" id="KPA43686.1"/>
    </source>
</evidence>
<protein>
    <submittedName>
        <fullName evidence="2">Uncharacterized protein</fullName>
    </submittedName>
</protein>
<comment type="caution">
    <text evidence="2">The sequence shown here is derived from an EMBL/GenBank/DDBJ whole genome shotgun (WGS) entry which is preliminary data.</text>
</comment>
<sequence length="182" mass="21045">MSSSTKTFYDNYQSSGNTTGDKTPTMEVTIPTSFKSRHGLKQTHEKILSKIKWKREEFGAMAAKDIRQDTKDLDETTRKSKVAVEKMTQAITLFYGDCVEDLYQERKQAYDALEELKGNEYKFKHFLVTLKHGVGPRVWWMNQRKDAKIQQLQDAVDKLHMSFFMARLTDGGKEPNNVFAFA</sequence>
<dbReference type="OrthoDB" id="5036815at2759"/>
<feature type="compositionally biased region" description="Polar residues" evidence="1">
    <location>
        <begin position="1"/>
        <end position="22"/>
    </location>
</feature>
<name>A0A0M9F160_FUSLA</name>
<dbReference type="EMBL" id="JXCE01000038">
    <property type="protein sequence ID" value="KPA43686.1"/>
    <property type="molecule type" value="Genomic_DNA"/>
</dbReference>
<reference evidence="2 3" key="1">
    <citation type="submission" date="2015-04" db="EMBL/GenBank/DDBJ databases">
        <title>The draft genome sequence of Fusarium langsethiae, a T-2/HT-2 mycotoxin producer.</title>
        <authorList>
            <person name="Lysoe E."/>
            <person name="Divon H.H."/>
            <person name="Terzi V."/>
            <person name="Orru L."/>
            <person name="Lamontanara A."/>
            <person name="Kolseth A.-K."/>
            <person name="Frandsen R.J."/>
            <person name="Nielsen K."/>
            <person name="Thrane U."/>
        </authorList>
    </citation>
    <scope>NUCLEOTIDE SEQUENCE [LARGE SCALE GENOMIC DNA]</scope>
    <source>
        <strain evidence="2 3">Fl201059</strain>
    </source>
</reference>
<proteinExistence type="predicted"/>
<accession>A0A0M9F160</accession>
<dbReference type="Proteomes" id="UP000037904">
    <property type="component" value="Unassembled WGS sequence"/>
</dbReference>
<gene>
    <name evidence="2" type="ORF">FLAG1_03430</name>
</gene>
<dbReference type="AlphaFoldDB" id="A0A0M9F160"/>
<feature type="region of interest" description="Disordered" evidence="1">
    <location>
        <begin position="1"/>
        <end position="25"/>
    </location>
</feature>
<keyword evidence="3" id="KW-1185">Reference proteome</keyword>
<organism evidence="2 3">
    <name type="scientific">Fusarium langsethiae</name>
    <dbReference type="NCBI Taxonomy" id="179993"/>
    <lineage>
        <taxon>Eukaryota</taxon>
        <taxon>Fungi</taxon>
        <taxon>Dikarya</taxon>
        <taxon>Ascomycota</taxon>
        <taxon>Pezizomycotina</taxon>
        <taxon>Sordariomycetes</taxon>
        <taxon>Hypocreomycetidae</taxon>
        <taxon>Hypocreales</taxon>
        <taxon>Nectriaceae</taxon>
        <taxon>Fusarium</taxon>
    </lineage>
</organism>
<evidence type="ECO:0000256" key="1">
    <source>
        <dbReference type="SAM" id="MobiDB-lite"/>
    </source>
</evidence>